<evidence type="ECO:0000313" key="5">
    <source>
        <dbReference type="Proteomes" id="UP000034190"/>
    </source>
</evidence>
<evidence type="ECO:0000256" key="2">
    <source>
        <dbReference type="ARBA" id="ARBA00022679"/>
    </source>
</evidence>
<organism evidence="4 5">
    <name type="scientific">Candidatus Falkowbacteria bacterium GW2011_GWA2_41_14</name>
    <dbReference type="NCBI Taxonomy" id="1618635"/>
    <lineage>
        <taxon>Bacteria</taxon>
        <taxon>Candidatus Falkowiibacteriota</taxon>
    </lineage>
</organism>
<dbReference type="EMBL" id="LCAP01000001">
    <property type="protein sequence ID" value="KKR91828.1"/>
    <property type="molecule type" value="Genomic_DNA"/>
</dbReference>
<dbReference type="GO" id="GO:0032259">
    <property type="term" value="P:methylation"/>
    <property type="evidence" value="ECO:0007669"/>
    <property type="project" value="UniProtKB-KW"/>
</dbReference>
<gene>
    <name evidence="4" type="ORF">UU43_C0001G0008</name>
</gene>
<reference evidence="4 5" key="1">
    <citation type="journal article" date="2015" name="Nature">
        <title>rRNA introns, odd ribosomes, and small enigmatic genomes across a large radiation of phyla.</title>
        <authorList>
            <person name="Brown C.T."/>
            <person name="Hug L.A."/>
            <person name="Thomas B.C."/>
            <person name="Sharon I."/>
            <person name="Castelle C.J."/>
            <person name="Singh A."/>
            <person name="Wilkins M.J."/>
            <person name="Williams K.H."/>
            <person name="Banfield J.F."/>
        </authorList>
    </citation>
    <scope>NUCLEOTIDE SEQUENCE [LARGE SCALE GENOMIC DNA]</scope>
</reference>
<proteinExistence type="predicted"/>
<dbReference type="InterPro" id="IPR029063">
    <property type="entry name" value="SAM-dependent_MTases_sf"/>
</dbReference>
<dbReference type="Proteomes" id="UP000034190">
    <property type="component" value="Unassembled WGS sequence"/>
</dbReference>
<dbReference type="PATRIC" id="fig|1618635.3.peg.9"/>
<name>A0A0G0USX4_9BACT</name>
<dbReference type="AlphaFoldDB" id="A0A0G0USX4"/>
<dbReference type="InterPro" id="IPR025714">
    <property type="entry name" value="Methyltranfer_dom"/>
</dbReference>
<dbReference type="PANTHER" id="PTHR13069">
    <property type="entry name" value="ALKYLATED DNA REPAIR PROTEIN ALKB HOMOLOG 8"/>
    <property type="match status" value="1"/>
</dbReference>
<accession>A0A0G0USX4</accession>
<sequence>MDKVTQQNLLALVRRNYEAIAVDFDNTRKKHLWPELIKLAGLVKDGDKVLDVGCGNGQLIEAFKEKKIDYLGVDSSERLIAAAKRNQKLGIKNQEFLMGNILELDKISEKDFDYVFCIAVLHHLPGEDLRIRALEQMKNKLKPGGKIIITVWNLWQQKKFSRLIYRFAILKIFGRNKMDFGDILFDWKNNLGEWISQRYYHAFTARALKKIAEYADLRLEKLYKDQYNYYAVLSK</sequence>
<dbReference type="SUPFAM" id="SSF53335">
    <property type="entry name" value="S-adenosyl-L-methionine-dependent methyltransferases"/>
    <property type="match status" value="1"/>
</dbReference>
<evidence type="ECO:0000313" key="4">
    <source>
        <dbReference type="EMBL" id="KKR91828.1"/>
    </source>
</evidence>
<dbReference type="InterPro" id="IPR051422">
    <property type="entry name" value="AlkB_tRNA_MeTrf/Diox"/>
</dbReference>
<dbReference type="PANTHER" id="PTHR13069:SF21">
    <property type="entry name" value="ALKYLATED DNA REPAIR PROTEIN ALKB HOMOLOG 8"/>
    <property type="match status" value="1"/>
</dbReference>
<comment type="caution">
    <text evidence="4">The sequence shown here is derived from an EMBL/GenBank/DDBJ whole genome shotgun (WGS) entry which is preliminary data.</text>
</comment>
<dbReference type="GO" id="GO:0008168">
    <property type="term" value="F:methyltransferase activity"/>
    <property type="evidence" value="ECO:0007669"/>
    <property type="project" value="UniProtKB-KW"/>
</dbReference>
<evidence type="ECO:0000259" key="3">
    <source>
        <dbReference type="Pfam" id="PF13847"/>
    </source>
</evidence>
<evidence type="ECO:0000256" key="1">
    <source>
        <dbReference type="ARBA" id="ARBA00022603"/>
    </source>
</evidence>
<dbReference type="Pfam" id="PF13847">
    <property type="entry name" value="Methyltransf_31"/>
    <property type="match status" value="1"/>
</dbReference>
<dbReference type="Gene3D" id="3.40.50.150">
    <property type="entry name" value="Vaccinia Virus protein VP39"/>
    <property type="match status" value="1"/>
</dbReference>
<feature type="domain" description="Methyltransferase" evidence="3">
    <location>
        <begin position="44"/>
        <end position="153"/>
    </location>
</feature>
<dbReference type="CDD" id="cd02440">
    <property type="entry name" value="AdoMet_MTases"/>
    <property type="match status" value="1"/>
</dbReference>
<keyword evidence="2" id="KW-0808">Transferase</keyword>
<protein>
    <submittedName>
        <fullName evidence="4">Alkylated DNA repair protein alkB-like protein 8</fullName>
    </submittedName>
</protein>
<keyword evidence="1" id="KW-0489">Methyltransferase</keyword>